<dbReference type="GO" id="GO:0004364">
    <property type="term" value="F:glutathione transferase activity"/>
    <property type="evidence" value="ECO:0007669"/>
    <property type="project" value="TreeGrafter"/>
</dbReference>
<dbReference type="SUPFAM" id="SSF52833">
    <property type="entry name" value="Thioredoxin-like"/>
    <property type="match status" value="1"/>
</dbReference>
<dbReference type="InterPro" id="IPR010987">
    <property type="entry name" value="Glutathione-S-Trfase_C-like"/>
</dbReference>
<dbReference type="Pfam" id="PF00043">
    <property type="entry name" value="GST_C"/>
    <property type="match status" value="1"/>
</dbReference>
<dbReference type="InterPro" id="IPR004046">
    <property type="entry name" value="GST_C"/>
</dbReference>
<dbReference type="PANTHER" id="PTHR43969">
    <property type="entry name" value="GLUTATHIONE S TRANSFERASE D10, ISOFORM A-RELATED"/>
    <property type="match status" value="1"/>
</dbReference>
<dbReference type="SFLD" id="SFLDS00019">
    <property type="entry name" value="Glutathione_Transferase_(cytos"/>
    <property type="match status" value="1"/>
</dbReference>
<dbReference type="SFLD" id="SFLDG00358">
    <property type="entry name" value="Main_(cytGST)"/>
    <property type="match status" value="1"/>
</dbReference>
<evidence type="ECO:0000256" key="1">
    <source>
        <dbReference type="ARBA" id="ARBA00011738"/>
    </source>
</evidence>
<sequence>MPLDFYYTPVSAPCRAVLLTAKALNVSLNLKIVDLQRGDNLKPEFLKINPQHTVPTLTDNGFSISESRAIMIYLAEEYGKHSSLYPKDPKKRAVINQRLYFDMGTLYTSIYQYYLLALWLRVPRDATRKKKVDDAFTILNKYLETQTWVAGESMSLADFSTVASVSTAEVCGYNVSSYPHVARWLSTAKSAMPGYSEVNQPGLDALTKIIQSANKPLTTQL</sequence>
<proteinExistence type="predicted"/>
<dbReference type="CDD" id="cd03045">
    <property type="entry name" value="GST_N_Delta_Epsilon"/>
    <property type="match status" value="1"/>
</dbReference>
<evidence type="ECO:0000259" key="2">
    <source>
        <dbReference type="PROSITE" id="PS50404"/>
    </source>
</evidence>
<dbReference type="PROSITE" id="PS50404">
    <property type="entry name" value="GST_NTER"/>
    <property type="match status" value="1"/>
</dbReference>
<accession>A0A1B6G0S5</accession>
<gene>
    <name evidence="4" type="ORF">g.6898</name>
</gene>
<dbReference type="PROSITE" id="PS50405">
    <property type="entry name" value="GST_CTER"/>
    <property type="match status" value="1"/>
</dbReference>
<dbReference type="Gene3D" id="1.20.1050.10">
    <property type="match status" value="1"/>
</dbReference>
<dbReference type="InterPro" id="IPR004045">
    <property type="entry name" value="Glutathione_S-Trfase_N"/>
</dbReference>
<dbReference type="GO" id="GO:0006749">
    <property type="term" value="P:glutathione metabolic process"/>
    <property type="evidence" value="ECO:0007669"/>
    <property type="project" value="TreeGrafter"/>
</dbReference>
<dbReference type="PROSITE" id="PS51354">
    <property type="entry name" value="GLUTAREDOXIN_2"/>
    <property type="match status" value="1"/>
</dbReference>
<evidence type="ECO:0000259" key="3">
    <source>
        <dbReference type="PROSITE" id="PS50405"/>
    </source>
</evidence>
<dbReference type="CDD" id="cd03177">
    <property type="entry name" value="GST_C_Delta_Epsilon"/>
    <property type="match status" value="1"/>
</dbReference>
<dbReference type="SUPFAM" id="SSF47616">
    <property type="entry name" value="GST C-terminal domain-like"/>
    <property type="match status" value="1"/>
</dbReference>
<name>A0A1B6G0S5_9HEMI</name>
<dbReference type="SFLD" id="SFLDG01153">
    <property type="entry name" value="Main.4:_Theta-like"/>
    <property type="match status" value="1"/>
</dbReference>
<dbReference type="PANTHER" id="PTHR43969:SF9">
    <property type="entry name" value="GLUTATHIONE S TRANSFERASE D10, ISOFORM A-RELATED"/>
    <property type="match status" value="1"/>
</dbReference>
<feature type="domain" description="GST C-terminal" evidence="3">
    <location>
        <begin position="88"/>
        <end position="217"/>
    </location>
</feature>
<feature type="domain" description="GST N-terminal" evidence="2">
    <location>
        <begin position="1"/>
        <end position="82"/>
    </location>
</feature>
<evidence type="ECO:0000313" key="4">
    <source>
        <dbReference type="EMBL" id="JAS56032.1"/>
    </source>
</evidence>
<protein>
    <submittedName>
        <fullName evidence="4">Uncharacterized protein</fullName>
    </submittedName>
</protein>
<dbReference type="InterPro" id="IPR036249">
    <property type="entry name" value="Thioredoxin-like_sf"/>
</dbReference>
<reference evidence="4" key="1">
    <citation type="submission" date="2015-11" db="EMBL/GenBank/DDBJ databases">
        <title>De novo transcriptome assembly of four potential Pierce s Disease insect vectors from Arizona vineyards.</title>
        <authorList>
            <person name="Tassone E.E."/>
        </authorList>
    </citation>
    <scope>NUCLEOTIDE SEQUENCE</scope>
</reference>
<dbReference type="InterPro" id="IPR040079">
    <property type="entry name" value="Glutathione_S-Trfase"/>
</dbReference>
<organism evidence="4">
    <name type="scientific">Cuerna arida</name>
    <dbReference type="NCBI Taxonomy" id="1464854"/>
    <lineage>
        <taxon>Eukaryota</taxon>
        <taxon>Metazoa</taxon>
        <taxon>Ecdysozoa</taxon>
        <taxon>Arthropoda</taxon>
        <taxon>Hexapoda</taxon>
        <taxon>Insecta</taxon>
        <taxon>Pterygota</taxon>
        <taxon>Neoptera</taxon>
        <taxon>Paraneoptera</taxon>
        <taxon>Hemiptera</taxon>
        <taxon>Auchenorrhyncha</taxon>
        <taxon>Membracoidea</taxon>
        <taxon>Cicadellidae</taxon>
        <taxon>Cicadellinae</taxon>
        <taxon>Proconiini</taxon>
        <taxon>Cuerna</taxon>
    </lineage>
</organism>
<dbReference type="EMBL" id="GECZ01013737">
    <property type="protein sequence ID" value="JAS56032.1"/>
    <property type="molecule type" value="Transcribed_RNA"/>
</dbReference>
<dbReference type="AlphaFoldDB" id="A0A1B6G0S5"/>
<dbReference type="Gene3D" id="3.40.30.10">
    <property type="entry name" value="Glutaredoxin"/>
    <property type="match status" value="1"/>
</dbReference>
<dbReference type="FunFam" id="3.40.30.10:FF:000034">
    <property type="entry name" value="glutathione S-transferase 1"/>
    <property type="match status" value="1"/>
</dbReference>
<dbReference type="InterPro" id="IPR036282">
    <property type="entry name" value="Glutathione-S-Trfase_C_sf"/>
</dbReference>
<dbReference type="Pfam" id="PF13417">
    <property type="entry name" value="GST_N_3"/>
    <property type="match status" value="1"/>
</dbReference>
<dbReference type="FunFam" id="1.20.1050.10:FF:000007">
    <property type="entry name" value="Glutathione S-transferase 1-1"/>
    <property type="match status" value="1"/>
</dbReference>
<comment type="subunit">
    <text evidence="1">Homodimer.</text>
</comment>